<gene>
    <name evidence="1" type="ORF">AWC16_12330</name>
</gene>
<dbReference type="EMBL" id="LQPG01000019">
    <property type="protein sequence ID" value="ORW10863.1"/>
    <property type="molecule type" value="Genomic_DNA"/>
</dbReference>
<dbReference type="STRING" id="1108812.AWC16_12330"/>
<evidence type="ECO:0000313" key="2">
    <source>
        <dbReference type="Proteomes" id="UP000193866"/>
    </source>
</evidence>
<reference evidence="1 2" key="1">
    <citation type="submission" date="2016-01" db="EMBL/GenBank/DDBJ databases">
        <title>The new phylogeny of the genus Mycobacterium.</title>
        <authorList>
            <person name="Tarcisio F."/>
            <person name="Conor M."/>
            <person name="Antonella G."/>
            <person name="Elisabetta G."/>
            <person name="Giulia F.S."/>
            <person name="Sara T."/>
            <person name="Anna F."/>
            <person name="Clotilde B."/>
            <person name="Roberto B."/>
            <person name="Veronica D.S."/>
            <person name="Fabio R."/>
            <person name="Monica P."/>
            <person name="Olivier J."/>
            <person name="Enrico T."/>
            <person name="Nicola S."/>
        </authorList>
    </citation>
    <scope>NUCLEOTIDE SEQUENCE [LARGE SCALE GENOMIC DNA]</scope>
    <source>
        <strain evidence="1 2">DSM 45394</strain>
    </source>
</reference>
<dbReference type="RefSeq" id="WP_165759207.1">
    <property type="nucleotide sequence ID" value="NZ_JACKVG010000013.1"/>
</dbReference>
<proteinExistence type="predicted"/>
<accession>A0A1X1YIM1</accession>
<sequence>MIKGAIGVVAVAALVAACGLFGKSDRTNDRFVQPGQPKMSPSGSYTALADHGPEENGVATWVAVIQDKFGKEVFRDTETYSTRHGVGITWLSNTDQLWLLSSDVGTAHVDRNPDGTWTKTWMNPQTVKDIPAEIKASG</sequence>
<name>A0A1X1YIM1_9MYCO</name>
<evidence type="ECO:0000313" key="1">
    <source>
        <dbReference type="EMBL" id="ORW10863.1"/>
    </source>
</evidence>
<dbReference type="AlphaFoldDB" id="A0A1X1YIM1"/>
<dbReference type="PROSITE" id="PS51257">
    <property type="entry name" value="PROKAR_LIPOPROTEIN"/>
    <property type="match status" value="1"/>
</dbReference>
<comment type="caution">
    <text evidence="1">The sequence shown here is derived from an EMBL/GenBank/DDBJ whole genome shotgun (WGS) entry which is preliminary data.</text>
</comment>
<organism evidence="1 2">
    <name type="scientific">Mycolicibacter longobardus</name>
    <dbReference type="NCBI Taxonomy" id="1108812"/>
    <lineage>
        <taxon>Bacteria</taxon>
        <taxon>Bacillati</taxon>
        <taxon>Actinomycetota</taxon>
        <taxon>Actinomycetes</taxon>
        <taxon>Mycobacteriales</taxon>
        <taxon>Mycobacteriaceae</taxon>
        <taxon>Mycolicibacter</taxon>
    </lineage>
</organism>
<keyword evidence="2" id="KW-1185">Reference proteome</keyword>
<dbReference type="Proteomes" id="UP000193866">
    <property type="component" value="Unassembled WGS sequence"/>
</dbReference>
<protein>
    <submittedName>
        <fullName evidence="1">Uncharacterized protein</fullName>
    </submittedName>
</protein>